<comment type="caution">
    <text evidence="2">The sequence shown here is derived from an EMBL/GenBank/DDBJ whole genome shotgun (WGS) entry which is preliminary data.</text>
</comment>
<dbReference type="Gene3D" id="2.30.42.10">
    <property type="match status" value="1"/>
</dbReference>
<dbReference type="GO" id="GO:0043565">
    <property type="term" value="F:sequence-specific DNA binding"/>
    <property type="evidence" value="ECO:0007669"/>
    <property type="project" value="InterPro"/>
</dbReference>
<sequence>MKPVTHLGRVIVIFLIAVGVVSAANSAQVFAEAEKYSVRVYVTTTVALESSQRGSYQGSGFIVYIDREAGYAYTVTCEHVIGDGVCNAQISFKDGERIQAEPIYIDPVYDFGMIRFRLDEPGVPLDIAVARLGDSDKLKIGDRVGTFGHPSGIEFSGTEGIVSSTTNTPTAGTGKFIQTDAPINPGNSGGPLILMKNGSVIGINAATTGEGIGWSLAINQLKQIIEDVITEELPYGGHVGWMGFDVEEITPTRASESFKTDLPEHVRKAILIRTLAPDNVADKAGVTSGDIIFAINAKTPEDEADYAVIMKELADKVCTLTVSRFGEKIDFELLAADRAADRPKEYISVAGMIVQPMSRFLQYWYDMDSNAVYVADVEEESAAASWEAYAGPLRAVAVRGVYHEITSFDGFWEAVKDLEAGEPMELFYGLDRIRSIVKVVYYDESEAPQKHEITQWD</sequence>
<dbReference type="InterPro" id="IPR009003">
    <property type="entry name" value="Peptidase_S1_PA"/>
</dbReference>
<dbReference type="PROSITE" id="PS50061">
    <property type="entry name" value="ETS_DOMAIN_3"/>
    <property type="match status" value="1"/>
</dbReference>
<dbReference type="SUPFAM" id="SSF50156">
    <property type="entry name" value="PDZ domain-like"/>
    <property type="match status" value="1"/>
</dbReference>
<dbReference type="GO" id="GO:0003700">
    <property type="term" value="F:DNA-binding transcription factor activity"/>
    <property type="evidence" value="ECO:0007669"/>
    <property type="project" value="InterPro"/>
</dbReference>
<dbReference type="PANTHER" id="PTHR22939:SF129">
    <property type="entry name" value="SERINE PROTEASE HTRA2, MITOCHONDRIAL"/>
    <property type="match status" value="1"/>
</dbReference>
<accession>A0A532V8J7</accession>
<protein>
    <recommendedName>
        <fullName evidence="1">ETS domain-containing protein</fullName>
    </recommendedName>
</protein>
<evidence type="ECO:0000313" key="3">
    <source>
        <dbReference type="Proteomes" id="UP000317778"/>
    </source>
</evidence>
<dbReference type="PRINTS" id="PR00834">
    <property type="entry name" value="PROTEASES2C"/>
</dbReference>
<dbReference type="Gene3D" id="2.40.10.120">
    <property type="match status" value="1"/>
</dbReference>
<dbReference type="Pfam" id="PF17820">
    <property type="entry name" value="PDZ_6"/>
    <property type="match status" value="1"/>
</dbReference>
<proteinExistence type="predicted"/>
<dbReference type="GO" id="GO:0004252">
    <property type="term" value="F:serine-type endopeptidase activity"/>
    <property type="evidence" value="ECO:0007669"/>
    <property type="project" value="InterPro"/>
</dbReference>
<dbReference type="Pfam" id="PF13365">
    <property type="entry name" value="Trypsin_2"/>
    <property type="match status" value="1"/>
</dbReference>
<dbReference type="SUPFAM" id="SSF50494">
    <property type="entry name" value="Trypsin-like serine proteases"/>
    <property type="match status" value="1"/>
</dbReference>
<gene>
    <name evidence="2" type="ORF">CEE36_04085</name>
</gene>
<name>A0A532V8J7_UNCT6</name>
<feature type="domain" description="ETS" evidence="1">
    <location>
        <begin position="303"/>
        <end position="368"/>
    </location>
</feature>
<evidence type="ECO:0000313" key="2">
    <source>
        <dbReference type="EMBL" id="TKJ43521.1"/>
    </source>
</evidence>
<dbReference type="InterPro" id="IPR041489">
    <property type="entry name" value="PDZ_6"/>
</dbReference>
<dbReference type="PANTHER" id="PTHR22939">
    <property type="entry name" value="SERINE PROTEASE FAMILY S1C HTRA-RELATED"/>
    <property type="match status" value="1"/>
</dbReference>
<dbReference type="GO" id="GO:0006508">
    <property type="term" value="P:proteolysis"/>
    <property type="evidence" value="ECO:0007669"/>
    <property type="project" value="InterPro"/>
</dbReference>
<dbReference type="InterPro" id="IPR001940">
    <property type="entry name" value="Peptidase_S1C"/>
</dbReference>
<dbReference type="InterPro" id="IPR000418">
    <property type="entry name" value="Ets_dom"/>
</dbReference>
<dbReference type="InterPro" id="IPR036034">
    <property type="entry name" value="PDZ_sf"/>
</dbReference>
<evidence type="ECO:0000259" key="1">
    <source>
        <dbReference type="PROSITE" id="PS50061"/>
    </source>
</evidence>
<dbReference type="Proteomes" id="UP000317778">
    <property type="component" value="Unassembled WGS sequence"/>
</dbReference>
<reference evidence="2 3" key="1">
    <citation type="submission" date="2017-06" db="EMBL/GenBank/DDBJ databases">
        <title>Novel microbial phyla capable of carbon fixation and sulfur reduction in deep-sea sediments.</title>
        <authorList>
            <person name="Huang J."/>
            <person name="Baker B."/>
            <person name="Wang Y."/>
        </authorList>
    </citation>
    <scope>NUCLEOTIDE SEQUENCE [LARGE SCALE GENOMIC DNA]</scope>
    <source>
        <strain evidence="2">B3_TA06</strain>
    </source>
</reference>
<organism evidence="2 3">
    <name type="scientific">candidate division TA06 bacterium B3_TA06</name>
    <dbReference type="NCBI Taxonomy" id="2012487"/>
    <lineage>
        <taxon>Bacteria</taxon>
        <taxon>Bacteria division TA06</taxon>
    </lineage>
</organism>
<dbReference type="AlphaFoldDB" id="A0A532V8J7"/>
<dbReference type="EMBL" id="NJBO01000004">
    <property type="protein sequence ID" value="TKJ43521.1"/>
    <property type="molecule type" value="Genomic_DNA"/>
</dbReference>